<gene>
    <name evidence="1" type="ORF">VP01_1578g3</name>
</gene>
<proteinExistence type="predicted"/>
<sequence length="392" mass="44284">MQKLFNQALMHSHCADHIVNVPKHLHRQTCGVWMAAWLQHAACQLQAVDQVLFAVIASEICSTACTLMHSDCAYCTVTVPKHLHMQTGGVWMTAWLEHAARQLHAVEQVCFSVAPSTSSSMNRCPCLYKGIGAYARCGKTLTPPKMVCNPVEDQERGKDGCRGPWTTFLGLLYYLFLTQFHWIPPTKPIFTHKCTGRCCGGRRGWRCTERADLWWRQGALAEKLGKIPIRDSAAIIQVTHKIMEVGVVPGHVDDAEEHRKQGKTSPQGSIVVRATCTEGELGVWQSTDGVMMATRRIRRLREVAIQSGHFWTAKLIYRRARSIHKCLSVLIQVRRLFRFSGGLPPAFRLYLITLTRYAFPRWSDRYHASRSCNPARLAKLVINPGVQQKARL</sequence>
<accession>A0A0L6VHU7</accession>
<evidence type="ECO:0000313" key="1">
    <source>
        <dbReference type="EMBL" id="KNZ60294.1"/>
    </source>
</evidence>
<reference evidence="1 2" key="1">
    <citation type="submission" date="2015-08" db="EMBL/GenBank/DDBJ databases">
        <title>Next Generation Sequencing and Analysis of the Genome of Puccinia sorghi L Schw, the Causal Agent of Maize Common Rust.</title>
        <authorList>
            <person name="Rochi L."/>
            <person name="Burguener G."/>
            <person name="Darino M."/>
            <person name="Turjanski A."/>
            <person name="Kreff E."/>
            <person name="Dieguez M.J."/>
            <person name="Sacco F."/>
        </authorList>
    </citation>
    <scope>NUCLEOTIDE SEQUENCE [LARGE SCALE GENOMIC DNA]</scope>
    <source>
        <strain evidence="1 2">RO10H11247</strain>
    </source>
</reference>
<evidence type="ECO:0000313" key="2">
    <source>
        <dbReference type="Proteomes" id="UP000037035"/>
    </source>
</evidence>
<keyword evidence="2" id="KW-1185">Reference proteome</keyword>
<protein>
    <submittedName>
        <fullName evidence="1">Uncharacterized protein</fullName>
    </submittedName>
</protein>
<dbReference type="EMBL" id="LAVV01006368">
    <property type="protein sequence ID" value="KNZ60294.1"/>
    <property type="molecule type" value="Genomic_DNA"/>
</dbReference>
<dbReference type="Proteomes" id="UP000037035">
    <property type="component" value="Unassembled WGS sequence"/>
</dbReference>
<comment type="caution">
    <text evidence="1">The sequence shown here is derived from an EMBL/GenBank/DDBJ whole genome shotgun (WGS) entry which is preliminary data.</text>
</comment>
<organism evidence="1 2">
    <name type="scientific">Puccinia sorghi</name>
    <dbReference type="NCBI Taxonomy" id="27349"/>
    <lineage>
        <taxon>Eukaryota</taxon>
        <taxon>Fungi</taxon>
        <taxon>Dikarya</taxon>
        <taxon>Basidiomycota</taxon>
        <taxon>Pucciniomycotina</taxon>
        <taxon>Pucciniomycetes</taxon>
        <taxon>Pucciniales</taxon>
        <taxon>Pucciniaceae</taxon>
        <taxon>Puccinia</taxon>
    </lineage>
</organism>
<dbReference type="AlphaFoldDB" id="A0A0L6VHU7"/>
<name>A0A0L6VHU7_9BASI</name>
<dbReference type="VEuPathDB" id="FungiDB:VP01_1578g3"/>